<dbReference type="Gene3D" id="3.40.640.10">
    <property type="entry name" value="Type I PLP-dependent aspartate aminotransferase-like (Major domain)"/>
    <property type="match status" value="1"/>
</dbReference>
<dbReference type="InterPro" id="IPR015424">
    <property type="entry name" value="PyrdxlP-dep_Trfase"/>
</dbReference>
<evidence type="ECO:0000313" key="8">
    <source>
        <dbReference type="EMBL" id="GGG89203.1"/>
    </source>
</evidence>
<dbReference type="GO" id="GO:0005737">
    <property type="term" value="C:cytoplasm"/>
    <property type="evidence" value="ECO:0007669"/>
    <property type="project" value="TreeGrafter"/>
</dbReference>
<evidence type="ECO:0000256" key="6">
    <source>
        <dbReference type="PIRSR" id="PIRSR602129-50"/>
    </source>
</evidence>
<dbReference type="Pfam" id="PF00282">
    <property type="entry name" value="Pyridoxal_deC"/>
    <property type="match status" value="1"/>
</dbReference>
<evidence type="ECO:0000256" key="3">
    <source>
        <dbReference type="ARBA" id="ARBA00022793"/>
    </source>
</evidence>
<dbReference type="SUPFAM" id="SSF53383">
    <property type="entry name" value="PLP-dependent transferases"/>
    <property type="match status" value="1"/>
</dbReference>
<evidence type="ECO:0000256" key="1">
    <source>
        <dbReference type="ARBA" id="ARBA00001933"/>
    </source>
</evidence>
<keyword evidence="4 6" id="KW-0663">Pyridoxal phosphate</keyword>
<evidence type="ECO:0000313" key="9">
    <source>
        <dbReference type="Proteomes" id="UP000633278"/>
    </source>
</evidence>
<name>A0A917MCY0_9FLAO</name>
<reference evidence="8" key="2">
    <citation type="submission" date="2020-09" db="EMBL/GenBank/DDBJ databases">
        <authorList>
            <person name="Sun Q."/>
            <person name="Zhou Y."/>
        </authorList>
    </citation>
    <scope>NUCLEOTIDE SEQUENCE</scope>
    <source>
        <strain evidence="8">CGMCC 1.15763</strain>
    </source>
</reference>
<keyword evidence="3" id="KW-0210">Decarboxylase</keyword>
<comment type="cofactor">
    <cofactor evidence="1 6 7">
        <name>pyridoxal 5'-phosphate</name>
        <dbReference type="ChEBI" id="CHEBI:597326"/>
    </cofactor>
</comment>
<keyword evidence="5 7" id="KW-0456">Lyase</keyword>
<evidence type="ECO:0000256" key="5">
    <source>
        <dbReference type="ARBA" id="ARBA00023239"/>
    </source>
</evidence>
<evidence type="ECO:0000256" key="2">
    <source>
        <dbReference type="ARBA" id="ARBA00009533"/>
    </source>
</evidence>
<feature type="modified residue" description="N6-(pyridoxal phosphate)lysine" evidence="6">
    <location>
        <position position="288"/>
    </location>
</feature>
<dbReference type="Proteomes" id="UP000633278">
    <property type="component" value="Unassembled WGS sequence"/>
</dbReference>
<dbReference type="AlphaFoldDB" id="A0A917MCY0"/>
<dbReference type="InterPro" id="IPR015421">
    <property type="entry name" value="PyrdxlP-dep_Trfase_major"/>
</dbReference>
<comment type="similarity">
    <text evidence="2 7">Belongs to the group II decarboxylase family.</text>
</comment>
<organism evidence="8 9">
    <name type="scientific">Polaribacter pacificus</name>
    <dbReference type="NCBI Taxonomy" id="1775173"/>
    <lineage>
        <taxon>Bacteria</taxon>
        <taxon>Pseudomonadati</taxon>
        <taxon>Bacteroidota</taxon>
        <taxon>Flavobacteriia</taxon>
        <taxon>Flavobacteriales</taxon>
        <taxon>Flavobacteriaceae</taxon>
    </lineage>
</organism>
<dbReference type="GO" id="GO:0019752">
    <property type="term" value="P:carboxylic acid metabolic process"/>
    <property type="evidence" value="ECO:0007669"/>
    <property type="project" value="InterPro"/>
</dbReference>
<evidence type="ECO:0000256" key="7">
    <source>
        <dbReference type="RuleBase" id="RU000382"/>
    </source>
</evidence>
<protein>
    <submittedName>
        <fullName evidence="8">Pyridoxal-dependent decarboxylase</fullName>
    </submittedName>
</protein>
<dbReference type="PANTHER" id="PTHR45677:SF8">
    <property type="entry name" value="CYSTEINE SULFINIC ACID DECARBOXYLASE"/>
    <property type="match status" value="1"/>
</dbReference>
<sequence>MSELSNDLILFNELVAVLLKEEENHPVAKRIDSNVLYDTIDLSLQKAAIVDDVFKKTLKDVLISTPKTATNLFFNQLFGGRQSKAILGDLLAVLLNNSMYTYKVAGPQVGIEQEIIRQSCKLVGYGAQSNGTFPTGGSMSNYMALIMARDAKDPSCRTKGMTKPLVMYTSKESHYSNAKNASFAGMGRGQVRYIESDDRGRMLPGKLEEQIKRDLENGLVPAYVNATAGTTVLGAFDPIDKIANLTEKYNIWLHVDGAYCGSVIFSDEKRHLLKGVERSDSFSYNAHKMLGTPLTCSIILVNDKKHLHDSFSNDAEYLYQTDGDDFNLGKTSFQCGRRNDALKFWTLWKSMGTDGLENIVDQQFYLADIARNYVANNPDYTLYSFEDSISVCFNYKNIDPKTLCTLLYEHQITVVGFGDFKGESFIRFVTINATNTEADILNFFKVLEAFVKENESALLLAPEKVK</sequence>
<dbReference type="InterPro" id="IPR002129">
    <property type="entry name" value="PyrdxlP-dep_de-COase"/>
</dbReference>
<evidence type="ECO:0000256" key="4">
    <source>
        <dbReference type="ARBA" id="ARBA00022898"/>
    </source>
</evidence>
<dbReference type="GO" id="GO:0030170">
    <property type="term" value="F:pyridoxal phosphate binding"/>
    <property type="evidence" value="ECO:0007669"/>
    <property type="project" value="InterPro"/>
</dbReference>
<proteinExistence type="inferred from homology"/>
<comment type="caution">
    <text evidence="8">The sequence shown here is derived from an EMBL/GenBank/DDBJ whole genome shotgun (WGS) entry which is preliminary data.</text>
</comment>
<keyword evidence="9" id="KW-1185">Reference proteome</keyword>
<reference evidence="8" key="1">
    <citation type="journal article" date="2014" name="Int. J. Syst. Evol. Microbiol.">
        <title>Complete genome sequence of Corynebacterium casei LMG S-19264T (=DSM 44701T), isolated from a smear-ripened cheese.</title>
        <authorList>
            <consortium name="US DOE Joint Genome Institute (JGI-PGF)"/>
            <person name="Walter F."/>
            <person name="Albersmeier A."/>
            <person name="Kalinowski J."/>
            <person name="Ruckert C."/>
        </authorList>
    </citation>
    <scope>NUCLEOTIDE SEQUENCE</scope>
    <source>
        <strain evidence="8">CGMCC 1.15763</strain>
    </source>
</reference>
<dbReference type="Gene3D" id="3.90.1150.170">
    <property type="match status" value="1"/>
</dbReference>
<dbReference type="EMBL" id="BMJW01000001">
    <property type="protein sequence ID" value="GGG89203.1"/>
    <property type="molecule type" value="Genomic_DNA"/>
</dbReference>
<gene>
    <name evidence="8" type="ORF">GCM10011416_02030</name>
</gene>
<dbReference type="RefSeq" id="WP_188597412.1">
    <property type="nucleotide sequence ID" value="NZ_BMJW01000001.1"/>
</dbReference>
<dbReference type="GO" id="GO:0016831">
    <property type="term" value="F:carboxy-lyase activity"/>
    <property type="evidence" value="ECO:0007669"/>
    <property type="project" value="UniProtKB-KW"/>
</dbReference>
<dbReference type="PANTHER" id="PTHR45677">
    <property type="entry name" value="GLUTAMATE DECARBOXYLASE-RELATED"/>
    <property type="match status" value="1"/>
</dbReference>
<accession>A0A917MCY0</accession>